<reference evidence="6 7" key="1">
    <citation type="submission" date="2016-05" db="EMBL/GenBank/DDBJ databases">
        <title>Comparative genomics of biotechnologically important yeasts.</title>
        <authorList>
            <consortium name="DOE Joint Genome Institute"/>
            <person name="Riley R."/>
            <person name="Haridas S."/>
            <person name="Wolfe K.H."/>
            <person name="Lopes M.R."/>
            <person name="Hittinger C.T."/>
            <person name="Goker M."/>
            <person name="Salamov A."/>
            <person name="Wisecaver J."/>
            <person name="Long T.M."/>
            <person name="Aerts A.L."/>
            <person name="Barry K."/>
            <person name="Choi C."/>
            <person name="Clum A."/>
            <person name="Coughlan A.Y."/>
            <person name="Deshpande S."/>
            <person name="Douglass A.P."/>
            <person name="Hanson S.J."/>
            <person name="Klenk H.-P."/>
            <person name="LaButti K."/>
            <person name="Lapidus A."/>
            <person name="Lindquist E."/>
            <person name="Lipzen A."/>
            <person name="Meier-kolthoff J.P."/>
            <person name="Ohm R.A."/>
            <person name="Otillar R.P."/>
            <person name="Pangilinan J."/>
            <person name="Peng Y."/>
            <person name="Rokas A."/>
            <person name="Rosa C.A."/>
            <person name="Scheuner C."/>
            <person name="Sibirny A.A."/>
            <person name="Slot J.C."/>
            <person name="Stielow J.B."/>
            <person name="Sun H."/>
            <person name="Kurtzman C.P."/>
            <person name="Blackwell M."/>
            <person name="Grigoriev I.V."/>
            <person name="Jeffries T.W."/>
        </authorList>
    </citation>
    <scope>NUCLEOTIDE SEQUENCE [LARGE SCALE GENOMIC DNA]</scope>
    <source>
        <strain evidence="6 7">NRRL YB-4993</strain>
    </source>
</reference>
<dbReference type="InterPro" id="IPR050595">
    <property type="entry name" value="Bact_response_regulator"/>
</dbReference>
<feature type="modified residue" description="4-aspartylphosphate" evidence="4">
    <location>
        <position position="72"/>
    </location>
</feature>
<dbReference type="CDD" id="cd17546">
    <property type="entry name" value="REC_hyHK_CKI1_RcsC-like"/>
    <property type="match status" value="1"/>
</dbReference>
<proteinExistence type="predicted"/>
<dbReference type="PROSITE" id="PS50110">
    <property type="entry name" value="RESPONSE_REGULATORY"/>
    <property type="match status" value="1"/>
</dbReference>
<dbReference type="GO" id="GO:0000160">
    <property type="term" value="P:phosphorelay signal transduction system"/>
    <property type="evidence" value="ECO:0007669"/>
    <property type="project" value="InterPro"/>
</dbReference>
<keyword evidence="7" id="KW-1185">Reference proteome</keyword>
<dbReference type="AlphaFoldDB" id="A0A1A0HC25"/>
<gene>
    <name evidence="6" type="ORF">METBIDRAFT_22806</name>
</gene>
<dbReference type="InterPro" id="IPR001789">
    <property type="entry name" value="Sig_transdc_resp-reg_receiver"/>
</dbReference>
<comment type="function">
    <text evidence="2">Required for stress adaptation, morphogenesis and virulence.</text>
</comment>
<protein>
    <recommendedName>
        <fullName evidence="3">Stress response regulator protein 1</fullName>
    </recommendedName>
</protein>
<evidence type="ECO:0000256" key="3">
    <source>
        <dbReference type="ARBA" id="ARBA00040436"/>
    </source>
</evidence>
<organism evidence="6 7">
    <name type="scientific">Metschnikowia bicuspidata var. bicuspidata NRRL YB-4993</name>
    <dbReference type="NCBI Taxonomy" id="869754"/>
    <lineage>
        <taxon>Eukaryota</taxon>
        <taxon>Fungi</taxon>
        <taxon>Dikarya</taxon>
        <taxon>Ascomycota</taxon>
        <taxon>Saccharomycotina</taxon>
        <taxon>Pichiomycetes</taxon>
        <taxon>Metschnikowiaceae</taxon>
        <taxon>Metschnikowia</taxon>
    </lineage>
</organism>
<dbReference type="STRING" id="869754.A0A1A0HC25"/>
<dbReference type="PANTHER" id="PTHR44591">
    <property type="entry name" value="STRESS RESPONSE REGULATOR PROTEIN 1"/>
    <property type="match status" value="1"/>
</dbReference>
<evidence type="ECO:0000256" key="2">
    <source>
        <dbReference type="ARBA" id="ARBA00037668"/>
    </source>
</evidence>
<accession>A0A1A0HC25</accession>
<dbReference type="Proteomes" id="UP000092555">
    <property type="component" value="Unassembled WGS sequence"/>
</dbReference>
<evidence type="ECO:0000256" key="1">
    <source>
        <dbReference type="ARBA" id="ARBA00022553"/>
    </source>
</evidence>
<dbReference type="OrthoDB" id="303614at2759"/>
<name>A0A1A0HC25_9ASCO</name>
<dbReference type="EMBL" id="LXTC01000003">
    <property type="protein sequence ID" value="OBA21535.1"/>
    <property type="molecule type" value="Genomic_DNA"/>
</dbReference>
<evidence type="ECO:0000259" key="5">
    <source>
        <dbReference type="PROSITE" id="PS50110"/>
    </source>
</evidence>
<evidence type="ECO:0000256" key="4">
    <source>
        <dbReference type="PROSITE-ProRule" id="PRU00169"/>
    </source>
</evidence>
<dbReference type="InterPro" id="IPR011006">
    <property type="entry name" value="CheY-like_superfamily"/>
</dbReference>
<evidence type="ECO:0000313" key="6">
    <source>
        <dbReference type="EMBL" id="OBA21535.1"/>
    </source>
</evidence>
<dbReference type="Pfam" id="PF00072">
    <property type="entry name" value="Response_reg"/>
    <property type="match status" value="1"/>
</dbReference>
<dbReference type="RefSeq" id="XP_018712045.1">
    <property type="nucleotide sequence ID" value="XM_018855193.1"/>
</dbReference>
<dbReference type="GO" id="GO:1900445">
    <property type="term" value="P:positive regulation of filamentous growth of a population of unicellular organisms in response to biotic stimulus"/>
    <property type="evidence" value="ECO:0007669"/>
    <property type="project" value="UniProtKB-ARBA"/>
</dbReference>
<dbReference type="SMART" id="SM00448">
    <property type="entry name" value="REC"/>
    <property type="match status" value="1"/>
</dbReference>
<feature type="non-terminal residue" evidence="6">
    <location>
        <position position="1"/>
    </location>
</feature>
<evidence type="ECO:0000313" key="7">
    <source>
        <dbReference type="Proteomes" id="UP000092555"/>
    </source>
</evidence>
<dbReference type="GO" id="GO:0036180">
    <property type="term" value="P:filamentous growth of a population of unicellular organisms in response to biotic stimulus"/>
    <property type="evidence" value="ECO:0007669"/>
    <property type="project" value="UniProtKB-ARBA"/>
</dbReference>
<dbReference type="GeneID" id="30028169"/>
<dbReference type="Gene3D" id="3.40.50.2300">
    <property type="match status" value="1"/>
</dbReference>
<dbReference type="SUPFAM" id="SSF52172">
    <property type="entry name" value="CheY-like"/>
    <property type="match status" value="1"/>
</dbReference>
<sequence>SLHSSPGHNSALGLVPNPNSYKFLIVDDNEINLRIFRRVLKRLFPNSAIDMMQDSSQVDTAKLLLYQIVFLDIEMPHVTGVDIAKTVRLDPALHRLGLVAVTTKSAAADLETYDACGFDFTIPKPIYKGYNGIFRGIEQVLEARC</sequence>
<dbReference type="PANTHER" id="PTHR44591:SF3">
    <property type="entry name" value="RESPONSE REGULATORY DOMAIN-CONTAINING PROTEIN"/>
    <property type="match status" value="1"/>
</dbReference>
<feature type="non-terminal residue" evidence="6">
    <location>
        <position position="145"/>
    </location>
</feature>
<feature type="domain" description="Response regulatory" evidence="5">
    <location>
        <begin position="22"/>
        <end position="139"/>
    </location>
</feature>
<comment type="caution">
    <text evidence="6">The sequence shown here is derived from an EMBL/GenBank/DDBJ whole genome shotgun (WGS) entry which is preliminary data.</text>
</comment>
<dbReference type="GO" id="GO:0006950">
    <property type="term" value="P:response to stress"/>
    <property type="evidence" value="ECO:0007669"/>
    <property type="project" value="UniProtKB-ARBA"/>
</dbReference>
<keyword evidence="1 4" id="KW-0597">Phosphoprotein</keyword>